<dbReference type="EMBL" id="JACVVK020000032">
    <property type="protein sequence ID" value="KAK7501282.1"/>
    <property type="molecule type" value="Genomic_DNA"/>
</dbReference>
<dbReference type="Gene3D" id="4.10.530.10">
    <property type="entry name" value="Gamma-fibrinogen Carboxyl Terminal Fragment, domain 2"/>
    <property type="match status" value="1"/>
</dbReference>
<keyword evidence="1" id="KW-0732">Signal</keyword>
<feature type="signal peptide" evidence="1">
    <location>
        <begin position="1"/>
        <end position="28"/>
    </location>
</feature>
<dbReference type="Pfam" id="PF00024">
    <property type="entry name" value="PAN_1"/>
    <property type="match status" value="1"/>
</dbReference>
<name>A0ABD0LQC7_9CAEN</name>
<dbReference type="SMART" id="SM00186">
    <property type="entry name" value="FBG"/>
    <property type="match status" value="1"/>
</dbReference>
<evidence type="ECO:0000313" key="4">
    <source>
        <dbReference type="EMBL" id="KAK7501282.1"/>
    </source>
</evidence>
<feature type="chain" id="PRO_5044814200" evidence="1">
    <location>
        <begin position="29"/>
        <end position="535"/>
    </location>
</feature>
<evidence type="ECO:0000259" key="2">
    <source>
        <dbReference type="PROSITE" id="PS50948"/>
    </source>
</evidence>
<keyword evidence="5" id="KW-1185">Reference proteome</keyword>
<dbReference type="InterPro" id="IPR014716">
    <property type="entry name" value="Fibrinogen_a/b/g_C_1"/>
</dbReference>
<dbReference type="InterPro" id="IPR050373">
    <property type="entry name" value="Fibrinogen_C-term_domain"/>
</dbReference>
<accession>A0ABD0LQC7</accession>
<evidence type="ECO:0000256" key="1">
    <source>
        <dbReference type="SAM" id="SignalP"/>
    </source>
</evidence>
<comment type="caution">
    <text evidence="4">The sequence shown here is derived from an EMBL/GenBank/DDBJ whole genome shotgun (WGS) entry which is preliminary data.</text>
</comment>
<feature type="domain" description="Fibrinogen C-terminal" evidence="3">
    <location>
        <begin position="143"/>
        <end position="319"/>
    </location>
</feature>
<reference evidence="4 5" key="1">
    <citation type="journal article" date="2023" name="Sci. Data">
        <title>Genome assembly of the Korean intertidal mud-creeper Batillaria attramentaria.</title>
        <authorList>
            <person name="Patra A.K."/>
            <person name="Ho P.T."/>
            <person name="Jun S."/>
            <person name="Lee S.J."/>
            <person name="Kim Y."/>
            <person name="Won Y.J."/>
        </authorList>
    </citation>
    <scope>NUCLEOTIDE SEQUENCE [LARGE SCALE GENOMIC DNA]</scope>
    <source>
        <strain evidence="4">Wonlab-2016</strain>
    </source>
</reference>
<evidence type="ECO:0000259" key="3">
    <source>
        <dbReference type="PROSITE" id="PS51406"/>
    </source>
</evidence>
<gene>
    <name evidence="4" type="ORF">BaRGS_00007407</name>
</gene>
<proteinExistence type="predicted"/>
<dbReference type="PROSITE" id="PS00022">
    <property type="entry name" value="EGF_1"/>
    <property type="match status" value="1"/>
</dbReference>
<dbReference type="AlphaFoldDB" id="A0ABD0LQC7"/>
<sequence>MTSPRKSALPHLFLSVVVFAGRWALVQTETQGSSVVVGNEFVKVARCPGQVLAAAHRYRTLGGRSVLDCVAQCRPESGCLSVVFDSSSHHCHLGAATVTLDCRNTEPAGLNVEYFEASKPCLKNGEAIGPDGVCSCDKGFRGNPCTPYIGDCEEGFEKGSFTSDGVYNIHPLNSELPFPVMCKDKPNNRRTYIMERKEGTEDFHRNFHSYRDGFGSIHLLATSKPYELRVSIQTKDGTNRFQQYEHFVVSNATSGYKLFFNYTVPDTLLGDCLTPLLGASFSTYDHDQDESVSINCAAKHQGGFWFRGDTCSTCNPTGPLTLPADGLRYGVDNEAFWTVNLGDLAPFRVTMFLVALYRTLGGRSVLDCVAQCRPDSGCLSVVFDSSSHHCNLGAATVTLDCRNTEPADLHMEQYETTIPCPTYGEALGPDGVCACDDGFRGVPCEPYIWDCTEGFERGDFTKDGVYDVCPLAADQPFSVYCKRLNHARTYVMVRTDDRQDFNKNFLEYTEGFGSLAGDHWLGLERVSRLRCASFF</sequence>
<organism evidence="4 5">
    <name type="scientific">Batillaria attramentaria</name>
    <dbReference type="NCBI Taxonomy" id="370345"/>
    <lineage>
        <taxon>Eukaryota</taxon>
        <taxon>Metazoa</taxon>
        <taxon>Spiralia</taxon>
        <taxon>Lophotrochozoa</taxon>
        <taxon>Mollusca</taxon>
        <taxon>Gastropoda</taxon>
        <taxon>Caenogastropoda</taxon>
        <taxon>Sorbeoconcha</taxon>
        <taxon>Cerithioidea</taxon>
        <taxon>Batillariidae</taxon>
        <taxon>Batillaria</taxon>
    </lineage>
</organism>
<dbReference type="PROSITE" id="PS51406">
    <property type="entry name" value="FIBRINOGEN_C_2"/>
    <property type="match status" value="2"/>
</dbReference>
<dbReference type="InterPro" id="IPR003609">
    <property type="entry name" value="Pan_app"/>
</dbReference>
<dbReference type="PROSITE" id="PS50948">
    <property type="entry name" value="PAN"/>
    <property type="match status" value="1"/>
</dbReference>
<dbReference type="SUPFAM" id="SSF56496">
    <property type="entry name" value="Fibrinogen C-terminal domain-like"/>
    <property type="match status" value="2"/>
</dbReference>
<dbReference type="InterPro" id="IPR002181">
    <property type="entry name" value="Fibrinogen_a/b/g_C_dom"/>
</dbReference>
<feature type="domain" description="Fibrinogen C-terminal" evidence="3">
    <location>
        <begin position="442"/>
        <end position="535"/>
    </location>
</feature>
<dbReference type="InterPro" id="IPR000742">
    <property type="entry name" value="EGF"/>
</dbReference>
<dbReference type="InterPro" id="IPR036056">
    <property type="entry name" value="Fibrinogen-like_C"/>
</dbReference>
<dbReference type="Proteomes" id="UP001519460">
    <property type="component" value="Unassembled WGS sequence"/>
</dbReference>
<evidence type="ECO:0000313" key="5">
    <source>
        <dbReference type="Proteomes" id="UP001519460"/>
    </source>
</evidence>
<dbReference type="PANTHER" id="PTHR19143">
    <property type="entry name" value="FIBRINOGEN/TENASCIN/ANGIOPOEITIN"/>
    <property type="match status" value="1"/>
</dbReference>
<dbReference type="PROSITE" id="PS01186">
    <property type="entry name" value="EGF_2"/>
    <property type="match status" value="1"/>
</dbReference>
<protein>
    <submittedName>
        <fullName evidence="4">Uncharacterized protein</fullName>
    </submittedName>
</protein>
<dbReference type="Pfam" id="PF00147">
    <property type="entry name" value="Fibrinogen_C"/>
    <property type="match status" value="2"/>
</dbReference>
<dbReference type="Gene3D" id="3.90.215.10">
    <property type="entry name" value="Gamma Fibrinogen, chain A, domain 1"/>
    <property type="match status" value="2"/>
</dbReference>
<feature type="domain" description="Apple" evidence="2">
    <location>
        <begin position="47"/>
        <end position="121"/>
    </location>
</feature>